<dbReference type="OrthoDB" id="432234at2759"/>
<dbReference type="AlphaFoldDB" id="A0A2X0N9T8"/>
<proteinExistence type="predicted"/>
<sequence length="270" mass="29951">MLQFNRKLSKAKRRVTCITDRLDCNITGVPKQCLPVILKSSPAQIVLHHGMLTSGGKLRCCISLALQIGSEELETARRTKQKTIPLRRGLLLPATTRNRSGLIRHVYPGPALELDNMSIGEKVDQINDMVLDLLPGDAQTFYSPDSVENEDGSLFSIKYLQSLNIAGIPLHAARFKVETWTVQRHKTVVNSPVSLPRITLKTGSSAELPFTLHPTQFPIQLAMAMTFSKLQEQSLARIEVCLETPVFSHGQLYVALCRATNVDGVRNVLK</sequence>
<dbReference type="SUPFAM" id="SSF52540">
    <property type="entry name" value="P-loop containing nucleoside triphosphate hydrolases"/>
    <property type="match status" value="1"/>
</dbReference>
<accession>A0A2X0N9T8</accession>
<evidence type="ECO:0000313" key="2">
    <source>
        <dbReference type="Proteomes" id="UP000249723"/>
    </source>
</evidence>
<reference evidence="2" key="1">
    <citation type="submission" date="2016-10" db="EMBL/GenBank/DDBJ databases">
        <authorList>
            <person name="Jeantristanb JTB J.-T."/>
            <person name="Ricardo R."/>
        </authorList>
    </citation>
    <scope>NUCLEOTIDE SEQUENCE [LARGE SCALE GENOMIC DNA]</scope>
</reference>
<name>A0A2X0N9T8_9BASI</name>
<protein>
    <submittedName>
        <fullName evidence="1">BZ3500_MvSof-1268-A1-R1_Chr10-2g02890 protein</fullName>
    </submittedName>
</protein>
<dbReference type="InterPro" id="IPR027417">
    <property type="entry name" value="P-loop_NTPase"/>
</dbReference>
<dbReference type="Proteomes" id="UP000249723">
    <property type="component" value="Unassembled WGS sequence"/>
</dbReference>
<evidence type="ECO:0000313" key="1">
    <source>
        <dbReference type="EMBL" id="SDA01687.1"/>
    </source>
</evidence>
<gene>
    <name evidence="1" type="ORF">BZ3500_MVSOF-1268-A1-R1_CHR10-2G02890</name>
</gene>
<dbReference type="PANTHER" id="PTHR10492">
    <property type="match status" value="1"/>
</dbReference>
<dbReference type="STRING" id="289078.A0A2X0N9T8"/>
<dbReference type="EMBL" id="FMWP01000117">
    <property type="protein sequence ID" value="SDA01687.1"/>
    <property type="molecule type" value="Genomic_DNA"/>
</dbReference>
<organism evidence="1 2">
    <name type="scientific">Microbotryum saponariae</name>
    <dbReference type="NCBI Taxonomy" id="289078"/>
    <lineage>
        <taxon>Eukaryota</taxon>
        <taxon>Fungi</taxon>
        <taxon>Dikarya</taxon>
        <taxon>Basidiomycota</taxon>
        <taxon>Pucciniomycotina</taxon>
        <taxon>Microbotryomycetes</taxon>
        <taxon>Microbotryales</taxon>
        <taxon>Microbotryaceae</taxon>
        <taxon>Microbotryum</taxon>
    </lineage>
</organism>
<keyword evidence="2" id="KW-1185">Reference proteome</keyword>